<dbReference type="AlphaFoldDB" id="A0A1B8GU10"/>
<evidence type="ECO:0000256" key="5">
    <source>
        <dbReference type="ARBA" id="ARBA00034313"/>
    </source>
</evidence>
<feature type="transmembrane region" description="Helical" evidence="6">
    <location>
        <begin position="89"/>
        <end position="108"/>
    </location>
</feature>
<evidence type="ECO:0000256" key="4">
    <source>
        <dbReference type="ARBA" id="ARBA00023136"/>
    </source>
</evidence>
<dbReference type="PANTHER" id="PTHR35042">
    <property type="entry name" value="ANTHRONE OXYGENASE ENCC"/>
    <property type="match status" value="1"/>
</dbReference>
<organism evidence="7 8">
    <name type="scientific">Pseudogymnoascus verrucosus</name>
    <dbReference type="NCBI Taxonomy" id="342668"/>
    <lineage>
        <taxon>Eukaryota</taxon>
        <taxon>Fungi</taxon>
        <taxon>Dikarya</taxon>
        <taxon>Ascomycota</taxon>
        <taxon>Pezizomycotina</taxon>
        <taxon>Leotiomycetes</taxon>
        <taxon>Thelebolales</taxon>
        <taxon>Thelebolaceae</taxon>
        <taxon>Pseudogymnoascus</taxon>
    </lineage>
</organism>
<dbReference type="EMBL" id="KV460213">
    <property type="protein sequence ID" value="OBT99316.1"/>
    <property type="molecule type" value="Genomic_DNA"/>
</dbReference>
<reference evidence="8" key="2">
    <citation type="journal article" date="2018" name="Nat. Commun.">
        <title>Extreme sensitivity to ultraviolet light in the fungal pathogen causing white-nose syndrome of bats.</title>
        <authorList>
            <person name="Palmer J.M."/>
            <person name="Drees K.P."/>
            <person name="Foster J.T."/>
            <person name="Lindner D.L."/>
        </authorList>
    </citation>
    <scope>NUCLEOTIDE SEQUENCE [LARGE SCALE GENOMIC DNA]</scope>
    <source>
        <strain evidence="8">UAMH 10579</strain>
    </source>
</reference>
<dbReference type="PANTHER" id="PTHR35042:SF1">
    <property type="entry name" value="DUF1772-DOMAIN-CONTAINING PROTEIN"/>
    <property type="match status" value="1"/>
</dbReference>
<dbReference type="Proteomes" id="UP000091956">
    <property type="component" value="Unassembled WGS sequence"/>
</dbReference>
<accession>A0A1B8GU10</accession>
<dbReference type="Pfam" id="PF08592">
    <property type="entry name" value="Anthrone_oxy"/>
    <property type="match status" value="1"/>
</dbReference>
<evidence type="ECO:0000313" key="8">
    <source>
        <dbReference type="Proteomes" id="UP000091956"/>
    </source>
</evidence>
<dbReference type="RefSeq" id="XP_018133049.1">
    <property type="nucleotide sequence ID" value="XM_018272185.2"/>
</dbReference>
<evidence type="ECO:0000256" key="3">
    <source>
        <dbReference type="ARBA" id="ARBA00022989"/>
    </source>
</evidence>
<evidence type="ECO:0008006" key="9">
    <source>
        <dbReference type="Google" id="ProtNLM"/>
    </source>
</evidence>
<evidence type="ECO:0000256" key="6">
    <source>
        <dbReference type="SAM" id="Phobius"/>
    </source>
</evidence>
<protein>
    <recommendedName>
        <fullName evidence="9">DUF1772 domain-containing protein</fullName>
    </recommendedName>
</protein>
<feature type="transmembrane region" description="Helical" evidence="6">
    <location>
        <begin position="12"/>
        <end position="35"/>
    </location>
</feature>
<comment type="subcellular location">
    <subcellularLocation>
        <location evidence="1">Membrane</location>
        <topology evidence="1">Multi-pass membrane protein</topology>
    </subcellularLocation>
</comment>
<proteinExistence type="inferred from homology"/>
<dbReference type="OrthoDB" id="5954308at2759"/>
<dbReference type="GO" id="GO:0016020">
    <property type="term" value="C:membrane"/>
    <property type="evidence" value="ECO:0007669"/>
    <property type="project" value="UniProtKB-SubCell"/>
</dbReference>
<evidence type="ECO:0000313" key="7">
    <source>
        <dbReference type="EMBL" id="OBT99316.1"/>
    </source>
</evidence>
<dbReference type="GeneID" id="28836064"/>
<evidence type="ECO:0000256" key="1">
    <source>
        <dbReference type="ARBA" id="ARBA00004141"/>
    </source>
</evidence>
<dbReference type="InterPro" id="IPR013901">
    <property type="entry name" value="Anthrone_oxy"/>
</dbReference>
<keyword evidence="8" id="KW-1185">Reference proteome</keyword>
<name>A0A1B8GU10_9PEZI</name>
<feature type="transmembrane region" description="Helical" evidence="6">
    <location>
        <begin position="56"/>
        <end position="77"/>
    </location>
</feature>
<sequence length="167" mass="17548">MAALTPNSARLLQTIGLTTTAFLAGTSASFSLYAVPRILESPTPLLLKQFKHMYTAGHDSLPAGTVIAATSLLYLAYDSRAAGTTAWRGYVTAAVLAVGIVPYTLAVMMGTNNVLLGKAEEEEEKVEAQAASVKQLVDQWAMMNLGRSVLLTSAAVTATWTALGQGL</sequence>
<evidence type="ECO:0000256" key="2">
    <source>
        <dbReference type="ARBA" id="ARBA00022692"/>
    </source>
</evidence>
<comment type="similarity">
    <text evidence="5">Belongs to the anthrone oxygenase family.</text>
</comment>
<reference evidence="7 8" key="1">
    <citation type="submission" date="2016-03" db="EMBL/GenBank/DDBJ databases">
        <title>Comparative genomics of Pseudogymnoascus destructans, the fungus causing white-nose syndrome of bats.</title>
        <authorList>
            <person name="Palmer J.M."/>
            <person name="Drees K.P."/>
            <person name="Foster J.T."/>
            <person name="Lindner D.L."/>
        </authorList>
    </citation>
    <scope>NUCLEOTIDE SEQUENCE [LARGE SCALE GENOMIC DNA]</scope>
    <source>
        <strain evidence="7 8">UAMH 10579</strain>
    </source>
</reference>
<gene>
    <name evidence="7" type="ORF">VE01_02678</name>
</gene>
<keyword evidence="4 6" id="KW-0472">Membrane</keyword>
<keyword evidence="2 6" id="KW-0812">Transmembrane</keyword>
<keyword evidence="3 6" id="KW-1133">Transmembrane helix</keyword>